<keyword evidence="4" id="KW-1185">Reference proteome</keyword>
<name>A0A8C4N290_EPTBU</name>
<evidence type="ECO:0000313" key="3">
    <source>
        <dbReference type="Ensembl" id="ENSEBUP00000001128.1"/>
    </source>
</evidence>
<reference evidence="3" key="2">
    <citation type="submission" date="2025-09" db="UniProtKB">
        <authorList>
            <consortium name="Ensembl"/>
        </authorList>
    </citation>
    <scope>IDENTIFICATION</scope>
</reference>
<evidence type="ECO:0000313" key="4">
    <source>
        <dbReference type="Proteomes" id="UP000694388"/>
    </source>
</evidence>
<dbReference type="PROSITE" id="PS00514">
    <property type="entry name" value="FIBRINOGEN_C_1"/>
    <property type="match status" value="1"/>
</dbReference>
<organism evidence="3 4">
    <name type="scientific">Eptatretus burgeri</name>
    <name type="common">Inshore hagfish</name>
    <dbReference type="NCBI Taxonomy" id="7764"/>
    <lineage>
        <taxon>Eukaryota</taxon>
        <taxon>Metazoa</taxon>
        <taxon>Chordata</taxon>
        <taxon>Craniata</taxon>
        <taxon>Vertebrata</taxon>
        <taxon>Cyclostomata</taxon>
        <taxon>Myxini</taxon>
        <taxon>Myxiniformes</taxon>
        <taxon>Myxinidae</taxon>
        <taxon>Eptatretinae</taxon>
        <taxon>Eptatretus</taxon>
    </lineage>
</organism>
<dbReference type="PROSITE" id="PS51406">
    <property type="entry name" value="FIBRINOGEN_C_2"/>
    <property type="match status" value="1"/>
</dbReference>
<dbReference type="Ensembl" id="ENSEBUT00000001446.1">
    <property type="protein sequence ID" value="ENSEBUP00000001128.1"/>
    <property type="gene ID" value="ENSEBUG00000001059.1"/>
</dbReference>
<dbReference type="CDD" id="cd00087">
    <property type="entry name" value="FReD"/>
    <property type="match status" value="1"/>
</dbReference>
<protein>
    <recommendedName>
        <fullName evidence="2">Fibrinogen C-terminal domain-containing protein</fullName>
    </recommendedName>
</protein>
<dbReference type="InterPro" id="IPR036056">
    <property type="entry name" value="Fibrinogen-like_C"/>
</dbReference>
<dbReference type="SMART" id="SM00186">
    <property type="entry name" value="FBG"/>
    <property type="match status" value="1"/>
</dbReference>
<dbReference type="GO" id="GO:0005615">
    <property type="term" value="C:extracellular space"/>
    <property type="evidence" value="ECO:0007669"/>
    <property type="project" value="TreeGrafter"/>
</dbReference>
<dbReference type="SUPFAM" id="SSF56496">
    <property type="entry name" value="Fibrinogen C-terminal domain-like"/>
    <property type="match status" value="1"/>
</dbReference>
<dbReference type="InterPro" id="IPR050373">
    <property type="entry name" value="Fibrinogen_C-term_domain"/>
</dbReference>
<dbReference type="AlphaFoldDB" id="A0A8C4N290"/>
<evidence type="ECO:0000259" key="2">
    <source>
        <dbReference type="PROSITE" id="PS51406"/>
    </source>
</evidence>
<accession>A0A8C4N290</accession>
<dbReference type="GeneTree" id="ENSGT00940000163551"/>
<keyword evidence="1" id="KW-1015">Disulfide bond</keyword>
<evidence type="ECO:0000256" key="1">
    <source>
        <dbReference type="ARBA" id="ARBA00023157"/>
    </source>
</evidence>
<dbReference type="InterPro" id="IPR020837">
    <property type="entry name" value="Fibrinogen_CS"/>
</dbReference>
<dbReference type="OMA" id="DECTESH"/>
<sequence>MSRDLTVCPFGFFQEETTLSTVQDCTEIKRKYPNSCSGPYHIFPGTHPVKAFCSMERKNGWTVFQRRKDGSENFDRPWEDYRKGFGSQMGEHWLGLNTLHLLTKGKQCHLRVDLVDFDNQTAHAEYSLFHVDDADASYRLTLGNYSGDAGDAFRGAFPGVDQNHFGFSTEDRDNDGCSPCIYGDIAFNSCVEEHGGGWWFSRCGSANLNGFWQKKANRQGFGTRVQWDTWRPYLESLKESTMKISCT</sequence>
<dbReference type="Gene3D" id="4.10.530.10">
    <property type="entry name" value="Gamma-fibrinogen Carboxyl Terminal Fragment, domain 2"/>
    <property type="match status" value="1"/>
</dbReference>
<reference evidence="3" key="1">
    <citation type="submission" date="2025-08" db="UniProtKB">
        <authorList>
            <consortium name="Ensembl"/>
        </authorList>
    </citation>
    <scope>IDENTIFICATION</scope>
</reference>
<feature type="domain" description="Fibrinogen C-terminal" evidence="2">
    <location>
        <begin position="16"/>
        <end position="247"/>
    </location>
</feature>
<dbReference type="PANTHER" id="PTHR19143">
    <property type="entry name" value="FIBRINOGEN/TENASCIN/ANGIOPOEITIN"/>
    <property type="match status" value="1"/>
</dbReference>
<dbReference type="Proteomes" id="UP000694388">
    <property type="component" value="Unplaced"/>
</dbReference>
<dbReference type="InterPro" id="IPR014716">
    <property type="entry name" value="Fibrinogen_a/b/g_C_1"/>
</dbReference>
<dbReference type="Pfam" id="PF00147">
    <property type="entry name" value="Fibrinogen_C"/>
    <property type="match status" value="1"/>
</dbReference>
<dbReference type="InterPro" id="IPR002181">
    <property type="entry name" value="Fibrinogen_a/b/g_C_dom"/>
</dbReference>
<dbReference type="Gene3D" id="3.90.215.10">
    <property type="entry name" value="Gamma Fibrinogen, chain A, domain 1"/>
    <property type="match status" value="1"/>
</dbReference>
<proteinExistence type="predicted"/>